<reference evidence="2 3" key="1">
    <citation type="submission" date="2014-04" db="EMBL/GenBank/DDBJ databases">
        <authorList>
            <consortium name="DOE Joint Genome Institute"/>
            <person name="Kuo A."/>
            <person name="Girlanda M."/>
            <person name="Perotto S."/>
            <person name="Kohler A."/>
            <person name="Nagy L.G."/>
            <person name="Floudas D."/>
            <person name="Copeland A."/>
            <person name="Barry K.W."/>
            <person name="Cichocki N."/>
            <person name="Veneault-Fourrey C."/>
            <person name="LaButti K."/>
            <person name="Lindquist E.A."/>
            <person name="Lipzen A."/>
            <person name="Lundell T."/>
            <person name="Morin E."/>
            <person name="Murat C."/>
            <person name="Sun H."/>
            <person name="Tunlid A."/>
            <person name="Henrissat B."/>
            <person name="Grigoriev I.V."/>
            <person name="Hibbett D.S."/>
            <person name="Martin F."/>
            <person name="Nordberg H.P."/>
            <person name="Cantor M.N."/>
            <person name="Hua S.X."/>
        </authorList>
    </citation>
    <scope>NUCLEOTIDE SEQUENCE [LARGE SCALE GENOMIC DNA]</scope>
    <source>
        <strain evidence="2 3">MUT 4182</strain>
    </source>
</reference>
<dbReference type="HOGENOM" id="CLU_2147710_0_0_1"/>
<evidence type="ECO:0000313" key="2">
    <source>
        <dbReference type="EMBL" id="KIO32742.1"/>
    </source>
</evidence>
<evidence type="ECO:0000313" key="3">
    <source>
        <dbReference type="Proteomes" id="UP000054248"/>
    </source>
</evidence>
<name>A0A0C3MGA4_9AGAM</name>
<evidence type="ECO:0000256" key="1">
    <source>
        <dbReference type="SAM" id="MobiDB-lite"/>
    </source>
</evidence>
<sequence length="112" mass="11967">MRPSSAVRLAAYAILADDDDDDDDNQAVAIALLTLAEHWRKQEQTASARDGNGEEEAQPGYEWTARPFGTSINSSRTTISSSLKTGDPSDTCARNILLISTSVSSAQSLPVP</sequence>
<dbReference type="Proteomes" id="UP000054248">
    <property type="component" value="Unassembled WGS sequence"/>
</dbReference>
<feature type="region of interest" description="Disordered" evidence="1">
    <location>
        <begin position="42"/>
        <end position="68"/>
    </location>
</feature>
<gene>
    <name evidence="2" type="ORF">M407DRAFT_18209</name>
</gene>
<reference evidence="3" key="2">
    <citation type="submission" date="2015-01" db="EMBL/GenBank/DDBJ databases">
        <title>Evolutionary Origins and Diversification of the Mycorrhizal Mutualists.</title>
        <authorList>
            <consortium name="DOE Joint Genome Institute"/>
            <consortium name="Mycorrhizal Genomics Consortium"/>
            <person name="Kohler A."/>
            <person name="Kuo A."/>
            <person name="Nagy L.G."/>
            <person name="Floudas D."/>
            <person name="Copeland A."/>
            <person name="Barry K.W."/>
            <person name="Cichocki N."/>
            <person name="Veneault-Fourrey C."/>
            <person name="LaButti K."/>
            <person name="Lindquist E.A."/>
            <person name="Lipzen A."/>
            <person name="Lundell T."/>
            <person name="Morin E."/>
            <person name="Murat C."/>
            <person name="Riley R."/>
            <person name="Ohm R."/>
            <person name="Sun H."/>
            <person name="Tunlid A."/>
            <person name="Henrissat B."/>
            <person name="Grigoriev I.V."/>
            <person name="Hibbett D.S."/>
            <person name="Martin F."/>
        </authorList>
    </citation>
    <scope>NUCLEOTIDE SEQUENCE [LARGE SCALE GENOMIC DNA]</scope>
    <source>
        <strain evidence="3">MUT 4182</strain>
    </source>
</reference>
<organism evidence="2 3">
    <name type="scientific">Tulasnella calospora MUT 4182</name>
    <dbReference type="NCBI Taxonomy" id="1051891"/>
    <lineage>
        <taxon>Eukaryota</taxon>
        <taxon>Fungi</taxon>
        <taxon>Dikarya</taxon>
        <taxon>Basidiomycota</taxon>
        <taxon>Agaricomycotina</taxon>
        <taxon>Agaricomycetes</taxon>
        <taxon>Cantharellales</taxon>
        <taxon>Tulasnellaceae</taxon>
        <taxon>Tulasnella</taxon>
    </lineage>
</organism>
<keyword evidence="3" id="KW-1185">Reference proteome</keyword>
<dbReference type="AlphaFoldDB" id="A0A0C3MGA4"/>
<protein>
    <submittedName>
        <fullName evidence="2">Uncharacterized protein</fullName>
    </submittedName>
</protein>
<dbReference type="EMBL" id="KN822952">
    <property type="protein sequence ID" value="KIO32742.1"/>
    <property type="molecule type" value="Genomic_DNA"/>
</dbReference>
<proteinExistence type="predicted"/>
<accession>A0A0C3MGA4</accession>